<accession>A0A401SS82</accession>
<dbReference type="InterPro" id="IPR001315">
    <property type="entry name" value="CARD"/>
</dbReference>
<dbReference type="InterPro" id="IPR027417">
    <property type="entry name" value="P-loop_NTPase"/>
</dbReference>
<reference evidence="2 3" key="1">
    <citation type="journal article" date="2018" name="Nat. Ecol. Evol.">
        <title>Shark genomes provide insights into elasmobranch evolution and the origin of vertebrates.</title>
        <authorList>
            <person name="Hara Y"/>
            <person name="Yamaguchi K"/>
            <person name="Onimaru K"/>
            <person name="Kadota M"/>
            <person name="Koyanagi M"/>
            <person name="Keeley SD"/>
            <person name="Tatsumi K"/>
            <person name="Tanaka K"/>
            <person name="Motone F"/>
            <person name="Kageyama Y"/>
            <person name="Nozu R"/>
            <person name="Adachi N"/>
            <person name="Nishimura O"/>
            <person name="Nakagawa R"/>
            <person name="Tanegashima C"/>
            <person name="Kiyatake I"/>
            <person name="Matsumoto R"/>
            <person name="Murakumo K"/>
            <person name="Nishida K"/>
            <person name="Terakita A"/>
            <person name="Kuratani S"/>
            <person name="Sato K"/>
            <person name="Hyodo S Kuraku.S."/>
        </authorList>
    </citation>
    <scope>NUCLEOTIDE SEQUENCE [LARGE SCALE GENOMIC DNA]</scope>
</reference>
<name>A0A401SS82_CHIPU</name>
<dbReference type="OMA" id="HILHCTE"/>
<dbReference type="AlphaFoldDB" id="A0A401SS82"/>
<gene>
    <name evidence="2" type="ORF">chiPu_0011723</name>
</gene>
<feature type="domain" description="CARD" evidence="1">
    <location>
        <begin position="952"/>
        <end position="1033"/>
    </location>
</feature>
<dbReference type="GO" id="GO:0042981">
    <property type="term" value="P:regulation of apoptotic process"/>
    <property type="evidence" value="ECO:0007669"/>
    <property type="project" value="InterPro"/>
</dbReference>
<dbReference type="SUPFAM" id="SSF47986">
    <property type="entry name" value="DEATH domain"/>
    <property type="match status" value="1"/>
</dbReference>
<evidence type="ECO:0000313" key="2">
    <source>
        <dbReference type="EMBL" id="GCC33255.1"/>
    </source>
</evidence>
<dbReference type="OrthoDB" id="9938299at2759"/>
<keyword evidence="3" id="KW-1185">Reference proteome</keyword>
<dbReference type="STRING" id="137246.A0A401SS82"/>
<dbReference type="CDD" id="cd01671">
    <property type="entry name" value="CARD"/>
    <property type="match status" value="1"/>
</dbReference>
<dbReference type="Gene3D" id="3.40.50.300">
    <property type="entry name" value="P-loop containing nucleotide triphosphate hydrolases"/>
    <property type="match status" value="1"/>
</dbReference>
<dbReference type="Pfam" id="PF00619">
    <property type="entry name" value="CARD"/>
    <property type="match status" value="1"/>
</dbReference>
<dbReference type="EMBL" id="BEZZ01000499">
    <property type="protein sequence ID" value="GCC33255.1"/>
    <property type="molecule type" value="Genomic_DNA"/>
</dbReference>
<dbReference type="InterPro" id="IPR011029">
    <property type="entry name" value="DEATH-like_dom_sf"/>
</dbReference>
<dbReference type="SUPFAM" id="SSF52540">
    <property type="entry name" value="P-loop containing nucleoside triphosphate hydrolases"/>
    <property type="match status" value="1"/>
</dbReference>
<evidence type="ECO:0000259" key="1">
    <source>
        <dbReference type="PROSITE" id="PS50209"/>
    </source>
</evidence>
<dbReference type="PROSITE" id="PS50209">
    <property type="entry name" value="CARD"/>
    <property type="match status" value="1"/>
</dbReference>
<evidence type="ECO:0000313" key="3">
    <source>
        <dbReference type="Proteomes" id="UP000287033"/>
    </source>
</evidence>
<dbReference type="Proteomes" id="UP000287033">
    <property type="component" value="Unassembled WGS sequence"/>
</dbReference>
<comment type="caution">
    <text evidence="2">The sequence shown here is derived from an EMBL/GenBank/DDBJ whole genome shotgun (WGS) entry which is preliminary data.</text>
</comment>
<dbReference type="Gene3D" id="1.10.533.10">
    <property type="entry name" value="Death Domain, Fas"/>
    <property type="match status" value="1"/>
</dbReference>
<protein>
    <recommendedName>
        <fullName evidence="1">CARD domain-containing protein</fullName>
    </recommendedName>
</protein>
<sequence length="1096" mass="127679">MDRIFKRAGKSLEKLGKQSFERVVQDLQHSMQPENDASNDSEYKVDDKFQSKPLGRKLEIIGKHRLEELTKQFVQKANVTELFNGGHESDDDVSDNVIDSSCQGELTATEPGVEIQNEDAADEIKKKLKDVFQQGNVPFHVRTLTVCGYRSAGKTTLLRRLLNESFQEDEPITDGIRIGQIDIKNWERKLDNPSDDLTTAVASCVLNSDKQPLEGTQTEQSDTCSGGEQKCFDEGAVVNENFAQQILLKVKEPTQVPEEFSIFRYYDFGGHVEYQQMHMPFLPNNAVYLLVINLTLGLNDTVPTKERLLRGQKITDTCGFTVKEYLDYWIGCISSLCKANKTTHQVILVGTFANACKNAEETLNAIYSYLHEHFPVGVLHDQKFIVDNSVDHDQGAGYSELRSTIDKLSRQVAFEDNIVLYYAKLYYHILHCTEKYLLCSDLYLPWYKIMGSPQGIEVNNAEKMHQVQAALQVLNCMKFAYYSDPILVLDPQWLIDLMAAMIPVNCLPQPNIQTAPFPIHREWMKLVNTGKFSENLLQYIWPEEALKLKDELIDIMKCLNLVVQVNPESKDYHLWFKRKQREVFLCFYENQVMTYFRKDVFNELIPMFQKEWPYIESLDVNFVQLEKKKHAEYKIYLELKNDRVLLVNRNEFEHDDFLYKAGTIVEYMQRSYPTLCLFVDGKPYKAIELFLQVRQRIRENMEVVNAVKIFMEDQPETQNDIFFREQLIDIRFDTTPENMVDRIEERMLIKALAELHRFHGTNAEEICRQKLELVPTAHFFSKGRELINNLCELLIKLHSSTESRSCVFDNVGEIFQCCVIQCMLDTENQPRDYNEIPKLDACEMFEKAQHGIPESAIRDIQHLQDLTAVDDTTMSEDFVEKLIISIHHLFWIIKLVFVKCQDWKSAKELRLEESMSTLYFKSYQHYLECEKELLALRSEQRKRGKAKVSNRQGQHSRDWIHKNFSQFVQKMGEGVHKPVVDKLFEKYLNKEEVDNIASKTTYQERNRELLKILLNKGEVTCRMFLAVFCNKDPFSEMTRKIQTELNLRFSTEEMDFPPAGQTQQRWQHTALQIPLAALLARRQDLKSPIKFMLHSS</sequence>
<organism evidence="2 3">
    <name type="scientific">Chiloscyllium punctatum</name>
    <name type="common">Brownbanded bambooshark</name>
    <name type="synonym">Hemiscyllium punctatum</name>
    <dbReference type="NCBI Taxonomy" id="137246"/>
    <lineage>
        <taxon>Eukaryota</taxon>
        <taxon>Metazoa</taxon>
        <taxon>Chordata</taxon>
        <taxon>Craniata</taxon>
        <taxon>Vertebrata</taxon>
        <taxon>Chondrichthyes</taxon>
        <taxon>Elasmobranchii</taxon>
        <taxon>Galeomorphii</taxon>
        <taxon>Galeoidea</taxon>
        <taxon>Orectolobiformes</taxon>
        <taxon>Hemiscylliidae</taxon>
        <taxon>Chiloscyllium</taxon>
    </lineage>
</organism>
<proteinExistence type="predicted"/>